<dbReference type="InterPro" id="IPR032808">
    <property type="entry name" value="DoxX"/>
</dbReference>
<dbReference type="GO" id="GO:0005886">
    <property type="term" value="C:plasma membrane"/>
    <property type="evidence" value="ECO:0007669"/>
    <property type="project" value="UniProtKB-SubCell"/>
</dbReference>
<dbReference type="RefSeq" id="WP_115169847.1">
    <property type="nucleotide sequence ID" value="NZ_UGYW01000002.1"/>
</dbReference>
<dbReference type="EMBL" id="UGYW01000002">
    <property type="protein sequence ID" value="SUJ07489.1"/>
    <property type="molecule type" value="Genomic_DNA"/>
</dbReference>
<dbReference type="Proteomes" id="UP000254893">
    <property type="component" value="Unassembled WGS sequence"/>
</dbReference>
<name>A0A380BUH6_SPHSI</name>
<feature type="transmembrane region" description="Helical" evidence="7">
    <location>
        <begin position="113"/>
        <end position="132"/>
    </location>
</feature>
<dbReference type="PANTHER" id="PTHR33452">
    <property type="entry name" value="OXIDOREDUCTASE CATD-RELATED"/>
    <property type="match status" value="1"/>
</dbReference>
<feature type="transmembrane region" description="Helical" evidence="7">
    <location>
        <begin position="84"/>
        <end position="101"/>
    </location>
</feature>
<evidence type="ECO:0000256" key="3">
    <source>
        <dbReference type="ARBA" id="ARBA00022475"/>
    </source>
</evidence>
<accession>A0A380BUH6</accession>
<evidence type="ECO:0000256" key="7">
    <source>
        <dbReference type="SAM" id="Phobius"/>
    </source>
</evidence>
<organism evidence="8 9">
    <name type="scientific">Sphingobacterium spiritivorum</name>
    <name type="common">Flavobacterium spiritivorum</name>
    <dbReference type="NCBI Taxonomy" id="258"/>
    <lineage>
        <taxon>Bacteria</taxon>
        <taxon>Pseudomonadati</taxon>
        <taxon>Bacteroidota</taxon>
        <taxon>Sphingobacteriia</taxon>
        <taxon>Sphingobacteriales</taxon>
        <taxon>Sphingobacteriaceae</taxon>
        <taxon>Sphingobacterium</taxon>
    </lineage>
</organism>
<dbReference type="InterPro" id="IPR051907">
    <property type="entry name" value="DoxX-like_oxidoreductase"/>
</dbReference>
<comment type="subcellular location">
    <subcellularLocation>
        <location evidence="1">Cell membrane</location>
        <topology evidence="1">Multi-pass membrane protein</topology>
    </subcellularLocation>
</comment>
<feature type="transmembrane region" description="Helical" evidence="7">
    <location>
        <begin position="12"/>
        <end position="31"/>
    </location>
</feature>
<keyword evidence="4 7" id="KW-0812">Transmembrane</keyword>
<reference evidence="8 9" key="1">
    <citation type="submission" date="2018-06" db="EMBL/GenBank/DDBJ databases">
        <authorList>
            <consortium name="Pathogen Informatics"/>
            <person name="Doyle S."/>
        </authorList>
    </citation>
    <scope>NUCLEOTIDE SEQUENCE [LARGE SCALE GENOMIC DNA]</scope>
    <source>
        <strain evidence="8 9">NCTC11388</strain>
    </source>
</reference>
<evidence type="ECO:0000256" key="1">
    <source>
        <dbReference type="ARBA" id="ARBA00004651"/>
    </source>
</evidence>
<evidence type="ECO:0000256" key="2">
    <source>
        <dbReference type="ARBA" id="ARBA00006679"/>
    </source>
</evidence>
<gene>
    <name evidence="8" type="ORF">NCTC11388_01775</name>
</gene>
<feature type="transmembrane region" description="Helical" evidence="7">
    <location>
        <begin position="58"/>
        <end position="77"/>
    </location>
</feature>
<evidence type="ECO:0000256" key="5">
    <source>
        <dbReference type="ARBA" id="ARBA00022989"/>
    </source>
</evidence>
<keyword evidence="6 7" id="KW-0472">Membrane</keyword>
<evidence type="ECO:0000313" key="8">
    <source>
        <dbReference type="EMBL" id="SUJ07489.1"/>
    </source>
</evidence>
<evidence type="ECO:0000313" key="9">
    <source>
        <dbReference type="Proteomes" id="UP000254893"/>
    </source>
</evidence>
<evidence type="ECO:0000256" key="6">
    <source>
        <dbReference type="ARBA" id="ARBA00023136"/>
    </source>
</evidence>
<evidence type="ECO:0000256" key="4">
    <source>
        <dbReference type="ARBA" id="ARBA00022692"/>
    </source>
</evidence>
<dbReference type="Pfam" id="PF07681">
    <property type="entry name" value="DoxX"/>
    <property type="match status" value="1"/>
</dbReference>
<proteinExistence type="inferred from homology"/>
<comment type="similarity">
    <text evidence="2">Belongs to the DoxX family.</text>
</comment>
<protein>
    <submittedName>
        <fullName evidence="8">DoxX</fullName>
    </submittedName>
</protein>
<keyword evidence="5 7" id="KW-1133">Transmembrane helix</keyword>
<dbReference type="AlphaFoldDB" id="A0A380BUH6"/>
<sequence>MAILSSLSKQKDLGLLILRIGVGAFMISHGLPKLMGGPEMWTGVGQAMGNMGIKFFPAFWGFMAAATEAVGGLFFLIGLWYRPVCLLLAFTMVVAGVHHLSAGDGWGTASHAFELLFVFIGLLFVGPGSYSVDKK</sequence>
<keyword evidence="3" id="KW-1003">Cell membrane</keyword>
<dbReference type="PANTHER" id="PTHR33452:SF1">
    <property type="entry name" value="INNER MEMBRANE PROTEIN YPHA-RELATED"/>
    <property type="match status" value="1"/>
</dbReference>